<keyword evidence="7" id="KW-0503">Monooxygenase</keyword>
<dbReference type="InterPro" id="IPR001128">
    <property type="entry name" value="Cyt_P450"/>
</dbReference>
<organism evidence="10 11">
    <name type="scientific">Mycolicibacterium litorale</name>
    <dbReference type="NCBI Taxonomy" id="758802"/>
    <lineage>
        <taxon>Bacteria</taxon>
        <taxon>Bacillati</taxon>
        <taxon>Actinomycetota</taxon>
        <taxon>Actinomycetes</taxon>
        <taxon>Mycobacteriales</taxon>
        <taxon>Mycobacteriaceae</taxon>
        <taxon>Mycolicibacterium</taxon>
    </lineage>
</organism>
<dbReference type="PRINTS" id="PR00463">
    <property type="entry name" value="EP450I"/>
</dbReference>
<dbReference type="InterPro" id="IPR002401">
    <property type="entry name" value="Cyt_P450_E_grp-I"/>
</dbReference>
<comment type="similarity">
    <text evidence="2">Belongs to the cytochrome P450 family.</text>
</comment>
<evidence type="ECO:0000256" key="4">
    <source>
        <dbReference type="ARBA" id="ARBA00022723"/>
    </source>
</evidence>
<dbReference type="CDD" id="cd11053">
    <property type="entry name" value="CYP110-like"/>
    <property type="match status" value="1"/>
</dbReference>
<evidence type="ECO:0000256" key="7">
    <source>
        <dbReference type="ARBA" id="ARBA00023033"/>
    </source>
</evidence>
<dbReference type="Gene3D" id="1.10.630.10">
    <property type="entry name" value="Cytochrome P450"/>
    <property type="match status" value="1"/>
</dbReference>
<accession>A0AAD1MT86</accession>
<evidence type="ECO:0000313" key="11">
    <source>
        <dbReference type="Proteomes" id="UP000466607"/>
    </source>
</evidence>
<name>A0AAD1MT86_9MYCO</name>
<protein>
    <submittedName>
        <fullName evidence="10">Cytochrome P450 138</fullName>
    </submittedName>
</protein>
<reference evidence="10 11" key="1">
    <citation type="journal article" date="2019" name="Emerg. Microbes Infect.">
        <title>Comprehensive subspecies identification of 175 nontuberculous mycobacteria species based on 7547 genomic profiles.</title>
        <authorList>
            <person name="Matsumoto Y."/>
            <person name="Kinjo T."/>
            <person name="Motooka D."/>
            <person name="Nabeya D."/>
            <person name="Jung N."/>
            <person name="Uechi K."/>
            <person name="Horii T."/>
            <person name="Iida T."/>
            <person name="Fujita J."/>
            <person name="Nakamura S."/>
        </authorList>
    </citation>
    <scope>NUCLEOTIDE SEQUENCE [LARGE SCALE GENOMIC DNA]</scope>
    <source>
        <strain evidence="10 11">JCM 17423</strain>
    </source>
</reference>
<feature type="region of interest" description="Disordered" evidence="9">
    <location>
        <begin position="443"/>
        <end position="464"/>
    </location>
</feature>
<dbReference type="GO" id="GO:0016705">
    <property type="term" value="F:oxidoreductase activity, acting on paired donors, with incorporation or reduction of molecular oxygen"/>
    <property type="evidence" value="ECO:0007669"/>
    <property type="project" value="InterPro"/>
</dbReference>
<dbReference type="GO" id="GO:0005506">
    <property type="term" value="F:iron ion binding"/>
    <property type="evidence" value="ECO:0007669"/>
    <property type="project" value="InterPro"/>
</dbReference>
<keyword evidence="4 8" id="KW-0479">Metal-binding</keyword>
<evidence type="ECO:0000256" key="3">
    <source>
        <dbReference type="ARBA" id="ARBA00022617"/>
    </source>
</evidence>
<dbReference type="GO" id="GO:0020037">
    <property type="term" value="F:heme binding"/>
    <property type="evidence" value="ECO:0007669"/>
    <property type="project" value="InterPro"/>
</dbReference>
<keyword evidence="5" id="KW-0560">Oxidoreductase</keyword>
<dbReference type="PANTHER" id="PTHR24286">
    <property type="entry name" value="CYTOCHROME P450 26"/>
    <property type="match status" value="1"/>
</dbReference>
<dbReference type="SUPFAM" id="SSF48264">
    <property type="entry name" value="Cytochrome P450"/>
    <property type="match status" value="1"/>
</dbReference>
<dbReference type="EMBL" id="AP022586">
    <property type="protein sequence ID" value="BBY15913.1"/>
    <property type="molecule type" value="Genomic_DNA"/>
</dbReference>
<dbReference type="Pfam" id="PF00067">
    <property type="entry name" value="p450"/>
    <property type="match status" value="1"/>
</dbReference>
<dbReference type="GO" id="GO:0016125">
    <property type="term" value="P:sterol metabolic process"/>
    <property type="evidence" value="ECO:0007669"/>
    <property type="project" value="TreeGrafter"/>
</dbReference>
<dbReference type="RefSeq" id="WP_134051523.1">
    <property type="nucleotide sequence ID" value="NZ_AP022586.1"/>
</dbReference>
<gene>
    <name evidence="10" type="primary">cyp138_2</name>
    <name evidence="10" type="ORF">MLIT_15050</name>
</gene>
<dbReference type="PANTHER" id="PTHR24286:SF24">
    <property type="entry name" value="LANOSTEROL 14-ALPHA DEMETHYLASE"/>
    <property type="match status" value="1"/>
</dbReference>
<comment type="cofactor">
    <cofactor evidence="1 8">
        <name>heme</name>
        <dbReference type="ChEBI" id="CHEBI:30413"/>
    </cofactor>
</comment>
<dbReference type="AlphaFoldDB" id="A0AAD1MT86"/>
<dbReference type="GO" id="GO:0004497">
    <property type="term" value="F:monooxygenase activity"/>
    <property type="evidence" value="ECO:0007669"/>
    <property type="project" value="UniProtKB-KW"/>
</dbReference>
<dbReference type="PRINTS" id="PR00385">
    <property type="entry name" value="P450"/>
</dbReference>
<evidence type="ECO:0000256" key="6">
    <source>
        <dbReference type="ARBA" id="ARBA00023004"/>
    </source>
</evidence>
<evidence type="ECO:0000313" key="10">
    <source>
        <dbReference type="EMBL" id="BBY15913.1"/>
    </source>
</evidence>
<sequence>MGSATTEPDLLPPGPRAPKIVQGLAFLAARRPVMAALGKRFGGAFTLDLPVLGHTVMVSDPELVKDLFSTSRDLVGRARPNLGEILGPGSMFNLDGDELFERRRLLAPPFHGKRVGNYDRIIEDEVMREIAHWPEGREFETLESMMRITLNAILRAVFGAEGPALDELRRLLPPAVRLGARIGLLPEAVRRDYGPWSPGGRFREHRRRIDAVIESLIAEARADPGFADRTDVLALLLQARYEDGEPMSDAHIADELLTLLTAGHETTSTALAWAVERLRRYPALLSRLTAEVDAGGSELRQATIWEVLRTRPVLDGALRRTKTRIRLGDWVIPEGYTIMASVQLAHSAEASFPDAASFDPDRFVGAAPKPVTWIPFGGGINRCIGAAFANMEMDVTLRTLLRELRFVPTDAPGERASNRGVAFAPARGARAVVYRRTAGTFDAGDAAASRERAGHRVPSGGSKR</sequence>
<evidence type="ECO:0000256" key="2">
    <source>
        <dbReference type="ARBA" id="ARBA00010617"/>
    </source>
</evidence>
<evidence type="ECO:0000256" key="9">
    <source>
        <dbReference type="SAM" id="MobiDB-lite"/>
    </source>
</evidence>
<dbReference type="InterPro" id="IPR036396">
    <property type="entry name" value="Cyt_P450_sf"/>
</dbReference>
<proteinExistence type="inferred from homology"/>
<keyword evidence="3 8" id="KW-0349">Heme</keyword>
<keyword evidence="11" id="KW-1185">Reference proteome</keyword>
<feature type="binding site" description="axial binding residue" evidence="8">
    <location>
        <position position="383"/>
    </location>
    <ligand>
        <name>heme</name>
        <dbReference type="ChEBI" id="CHEBI:30413"/>
    </ligand>
    <ligandPart>
        <name>Fe</name>
        <dbReference type="ChEBI" id="CHEBI:18248"/>
    </ligandPart>
</feature>
<dbReference type="Proteomes" id="UP000466607">
    <property type="component" value="Chromosome"/>
</dbReference>
<evidence type="ECO:0000256" key="8">
    <source>
        <dbReference type="PIRSR" id="PIRSR602401-1"/>
    </source>
</evidence>
<evidence type="ECO:0000256" key="5">
    <source>
        <dbReference type="ARBA" id="ARBA00023002"/>
    </source>
</evidence>
<keyword evidence="6 8" id="KW-0408">Iron</keyword>
<evidence type="ECO:0000256" key="1">
    <source>
        <dbReference type="ARBA" id="ARBA00001971"/>
    </source>
</evidence>